<evidence type="ECO:0000313" key="1">
    <source>
        <dbReference type="EMBL" id="KAI4368329.1"/>
    </source>
</evidence>
<organism evidence="1 2">
    <name type="scientific">Melastoma candidum</name>
    <dbReference type="NCBI Taxonomy" id="119954"/>
    <lineage>
        <taxon>Eukaryota</taxon>
        <taxon>Viridiplantae</taxon>
        <taxon>Streptophyta</taxon>
        <taxon>Embryophyta</taxon>
        <taxon>Tracheophyta</taxon>
        <taxon>Spermatophyta</taxon>
        <taxon>Magnoliopsida</taxon>
        <taxon>eudicotyledons</taxon>
        <taxon>Gunneridae</taxon>
        <taxon>Pentapetalae</taxon>
        <taxon>rosids</taxon>
        <taxon>malvids</taxon>
        <taxon>Myrtales</taxon>
        <taxon>Melastomataceae</taxon>
        <taxon>Melastomatoideae</taxon>
        <taxon>Melastomateae</taxon>
        <taxon>Melastoma</taxon>
    </lineage>
</organism>
<comment type="caution">
    <text evidence="1">The sequence shown here is derived from an EMBL/GenBank/DDBJ whole genome shotgun (WGS) entry which is preliminary data.</text>
</comment>
<keyword evidence="2" id="KW-1185">Reference proteome</keyword>
<name>A0ACB9QSD5_9MYRT</name>
<dbReference type="Proteomes" id="UP001057402">
    <property type="component" value="Chromosome 5"/>
</dbReference>
<dbReference type="EMBL" id="CM042884">
    <property type="protein sequence ID" value="KAI4368329.1"/>
    <property type="molecule type" value="Genomic_DNA"/>
</dbReference>
<protein>
    <submittedName>
        <fullName evidence="1">Uncharacterized protein</fullName>
    </submittedName>
</protein>
<sequence>MFRDELLWLLLISVLRMINKLFSLRTMDWNCFWLLISSNPKQQLGWCYALSNLANKVTSLSPAMQLLPLQHHRETVLCPRICLLASSDAFNAMFDGGYREKDAREIEIPNIRWDVFELMMRSSWSADQYLLEGLKRLCEYAMQDVSLDNVSSMYELSEAFNAMSLRNSCILFILEHFDRSKAGKITV</sequence>
<evidence type="ECO:0000313" key="2">
    <source>
        <dbReference type="Proteomes" id="UP001057402"/>
    </source>
</evidence>
<gene>
    <name evidence="1" type="ORF">MLD38_016898</name>
</gene>
<proteinExistence type="predicted"/>
<reference evidence="2" key="1">
    <citation type="journal article" date="2023" name="Front. Plant Sci.">
        <title>Chromosomal-level genome assembly of Melastoma candidum provides insights into trichome evolution.</title>
        <authorList>
            <person name="Zhong Y."/>
            <person name="Wu W."/>
            <person name="Sun C."/>
            <person name="Zou P."/>
            <person name="Liu Y."/>
            <person name="Dai S."/>
            <person name="Zhou R."/>
        </authorList>
    </citation>
    <scope>NUCLEOTIDE SEQUENCE [LARGE SCALE GENOMIC DNA]</scope>
</reference>
<accession>A0ACB9QSD5</accession>